<dbReference type="EMBL" id="SNRW01011102">
    <property type="protein sequence ID" value="KAA6375623.1"/>
    <property type="molecule type" value="Genomic_DNA"/>
</dbReference>
<dbReference type="Proteomes" id="UP000324800">
    <property type="component" value="Unassembled WGS sequence"/>
</dbReference>
<evidence type="ECO:0000313" key="2">
    <source>
        <dbReference type="Proteomes" id="UP000324800"/>
    </source>
</evidence>
<comment type="caution">
    <text evidence="1">The sequence shown here is derived from an EMBL/GenBank/DDBJ whole genome shotgun (WGS) entry which is preliminary data.</text>
</comment>
<gene>
    <name evidence="1" type="ORF">EZS28_028850</name>
</gene>
<accession>A0A5J4UZI1</accession>
<dbReference type="AlphaFoldDB" id="A0A5J4UZI1"/>
<protein>
    <submittedName>
        <fullName evidence="1">Uncharacterized protein</fullName>
    </submittedName>
</protein>
<proteinExistence type="predicted"/>
<sequence>MQNSGFIDQIQCDEQTLAVRQSSRDCLSKIKIGNGVFFYSELVNIRYVGVLIITISAAGRSGEEQDSDIYDGLDYIYKFLKDLHYGENHSNFPRYPQLYKRSLEQIEEEGGNEEVEALYVNKGSIIKQETIKTKGSISNYFINQNNREPD</sequence>
<reference evidence="1 2" key="1">
    <citation type="submission" date="2019-03" db="EMBL/GenBank/DDBJ databases">
        <title>Single cell metagenomics reveals metabolic interactions within the superorganism composed of flagellate Streblomastix strix and complex community of Bacteroidetes bacteria on its surface.</title>
        <authorList>
            <person name="Treitli S.C."/>
            <person name="Kolisko M."/>
            <person name="Husnik F."/>
            <person name="Keeling P."/>
            <person name="Hampl V."/>
        </authorList>
    </citation>
    <scope>NUCLEOTIDE SEQUENCE [LARGE SCALE GENOMIC DNA]</scope>
    <source>
        <strain evidence="1">ST1C</strain>
    </source>
</reference>
<organism evidence="1 2">
    <name type="scientific">Streblomastix strix</name>
    <dbReference type="NCBI Taxonomy" id="222440"/>
    <lineage>
        <taxon>Eukaryota</taxon>
        <taxon>Metamonada</taxon>
        <taxon>Preaxostyla</taxon>
        <taxon>Oxymonadida</taxon>
        <taxon>Streblomastigidae</taxon>
        <taxon>Streblomastix</taxon>
    </lineage>
</organism>
<evidence type="ECO:0000313" key="1">
    <source>
        <dbReference type="EMBL" id="KAA6375623.1"/>
    </source>
</evidence>
<name>A0A5J4UZI1_9EUKA</name>